<evidence type="ECO:0000256" key="2">
    <source>
        <dbReference type="ARBA" id="ARBA00022737"/>
    </source>
</evidence>
<dbReference type="EMBL" id="SPUK01000012">
    <property type="protein sequence ID" value="TQV93290.1"/>
    <property type="molecule type" value="Genomic_DNA"/>
</dbReference>
<feature type="repeat" description="WD" evidence="3">
    <location>
        <begin position="252"/>
        <end position="293"/>
    </location>
</feature>
<name>A0A545UV09_9HYPO</name>
<evidence type="ECO:0000256" key="1">
    <source>
        <dbReference type="ARBA" id="ARBA00022574"/>
    </source>
</evidence>
<keyword evidence="5" id="KW-1185">Reference proteome</keyword>
<evidence type="ECO:0000313" key="5">
    <source>
        <dbReference type="Proteomes" id="UP000315783"/>
    </source>
</evidence>
<keyword evidence="2" id="KW-0677">Repeat</keyword>
<dbReference type="PROSITE" id="PS00678">
    <property type="entry name" value="WD_REPEATS_1"/>
    <property type="match status" value="1"/>
</dbReference>
<dbReference type="PROSITE" id="PS50082">
    <property type="entry name" value="WD_REPEATS_2"/>
    <property type="match status" value="1"/>
</dbReference>
<dbReference type="InterPro" id="IPR001680">
    <property type="entry name" value="WD40_rpt"/>
</dbReference>
<keyword evidence="1 3" id="KW-0853">WD repeat</keyword>
<proteinExistence type="predicted"/>
<dbReference type="PANTHER" id="PTHR19879">
    <property type="entry name" value="TRANSCRIPTION INITIATION FACTOR TFIID"/>
    <property type="match status" value="1"/>
</dbReference>
<organism evidence="4 5">
    <name type="scientific">Cordyceps javanica</name>
    <dbReference type="NCBI Taxonomy" id="43265"/>
    <lineage>
        <taxon>Eukaryota</taxon>
        <taxon>Fungi</taxon>
        <taxon>Dikarya</taxon>
        <taxon>Ascomycota</taxon>
        <taxon>Pezizomycotina</taxon>
        <taxon>Sordariomycetes</taxon>
        <taxon>Hypocreomycetidae</taxon>
        <taxon>Hypocreales</taxon>
        <taxon>Cordycipitaceae</taxon>
        <taxon>Cordyceps</taxon>
    </lineage>
</organism>
<dbReference type="STRING" id="43265.A0A545UV09"/>
<dbReference type="SUPFAM" id="SSF50978">
    <property type="entry name" value="WD40 repeat-like"/>
    <property type="match status" value="1"/>
</dbReference>
<comment type="caution">
    <text evidence="4">The sequence shown here is derived from an EMBL/GenBank/DDBJ whole genome shotgun (WGS) entry which is preliminary data.</text>
</comment>
<gene>
    <name evidence="4" type="ORF">IF1G_07868</name>
</gene>
<dbReference type="InterPro" id="IPR015943">
    <property type="entry name" value="WD40/YVTN_repeat-like_dom_sf"/>
</dbReference>
<evidence type="ECO:0000256" key="3">
    <source>
        <dbReference type="PROSITE-ProRule" id="PRU00221"/>
    </source>
</evidence>
<dbReference type="OrthoDB" id="1367865at2759"/>
<evidence type="ECO:0000313" key="4">
    <source>
        <dbReference type="EMBL" id="TQV93290.1"/>
    </source>
</evidence>
<dbReference type="AlphaFoldDB" id="A0A545UV09"/>
<protein>
    <submittedName>
        <fullName evidence="4">WD domain, g-beta repeat domain-containing protein</fullName>
    </submittedName>
</protein>
<accession>A0A545UV09</accession>
<dbReference type="InterPro" id="IPR036322">
    <property type="entry name" value="WD40_repeat_dom_sf"/>
</dbReference>
<dbReference type="PROSITE" id="PS50294">
    <property type="entry name" value="WD_REPEATS_REGION"/>
    <property type="match status" value="1"/>
</dbReference>
<dbReference type="InterPro" id="IPR019775">
    <property type="entry name" value="WD40_repeat_CS"/>
</dbReference>
<reference evidence="4 5" key="1">
    <citation type="journal article" date="2019" name="Appl. Microbiol. Biotechnol.">
        <title>Genome sequence of Isaria javanica and comparative genome analysis insights into family S53 peptidase evolution in fungal entomopathogens.</title>
        <authorList>
            <person name="Lin R."/>
            <person name="Zhang X."/>
            <person name="Xin B."/>
            <person name="Zou M."/>
            <person name="Gao Y."/>
            <person name="Qin F."/>
            <person name="Hu Q."/>
            <person name="Xie B."/>
            <person name="Cheng X."/>
        </authorList>
    </citation>
    <scope>NUCLEOTIDE SEQUENCE [LARGE SCALE GENOMIC DNA]</scope>
    <source>
        <strain evidence="4 5">IJ1G</strain>
    </source>
</reference>
<dbReference type="SMART" id="SM00320">
    <property type="entry name" value="WD40"/>
    <property type="match status" value="5"/>
</dbReference>
<dbReference type="Pfam" id="PF00400">
    <property type="entry name" value="WD40"/>
    <property type="match status" value="1"/>
</dbReference>
<dbReference type="Gene3D" id="2.130.10.10">
    <property type="entry name" value="YVTN repeat-like/Quinoprotein amine dehydrogenase"/>
    <property type="match status" value="3"/>
</dbReference>
<sequence length="510" mass="56424">MHYSSSQFRQDWRYAVDQEFTTSDGQPFPYAPGGHQAWGDEVAKIPLQDASESCVSSDGRRIAIAVGNDVHLINTETQETISVLKSHLTTVASLEFHLNDANMLLTGSSTSSQWSGGKVMVDVDALITVWELDERTLALNKDTIVSSSVVEAGAAAVATELAHAGTKLPPEALEELRERMAPNVEHVVRKHTATGHARLFGRLRTSFGSSVFSPSGRLMVYLPGNSPRSNDVDKWDMCVCRTDDFRTPILTLSGHTDNIVWMGWNNEETLLASVSWDSTVRVWDVATGETVHVFRTGDRCQNWTGGFSPNSKYLVATDGTPKVHVYDLEARASPGSQGSAATDEAYWVYTGPERQHGWHRAVAWHPNSKWLAVGQDQSSELLLLDVEGKSVLQRRTLSTAASRPDREELRVMLGSSVGVSQIRFADNGRKIVVWTHGDDSIEVFDLEREQKWRFGRGGTEDVPGADAWRDEHGKVTSAGGRGMSVWERDSRLWMASLDGDAVRLWSIELE</sequence>
<dbReference type="PANTHER" id="PTHR19879:SF9">
    <property type="entry name" value="TRANSCRIPTION INITIATION FACTOR TFIID SUBUNIT 5"/>
    <property type="match status" value="1"/>
</dbReference>
<dbReference type="Proteomes" id="UP000315783">
    <property type="component" value="Unassembled WGS sequence"/>
</dbReference>